<comment type="caution">
    <text evidence="1">The sequence shown here is derived from an EMBL/GenBank/DDBJ whole genome shotgun (WGS) entry which is preliminary data.</text>
</comment>
<evidence type="ECO:0000313" key="2">
    <source>
        <dbReference type="Proteomes" id="UP001238088"/>
    </source>
</evidence>
<sequence>MIEAKKIGISITDIREFFKGKIHQNTEMIALCTTFNKNEHGYKEWCEQNSNGFVFNHFRNTDSAKQMNKIHRANCYSLKVAKDEGKRTYPYEKSVPRI</sequence>
<reference evidence="1 2" key="1">
    <citation type="submission" date="2023-07" db="EMBL/GenBank/DDBJ databases">
        <title>Genomic Encyclopedia of Type Strains, Phase IV (KMG-IV): sequencing the most valuable type-strain genomes for metagenomic binning, comparative biology and taxonomic classification.</title>
        <authorList>
            <person name="Goeker M."/>
        </authorList>
    </citation>
    <scope>NUCLEOTIDE SEQUENCE [LARGE SCALE GENOMIC DNA]</scope>
    <source>
        <strain evidence="1 2">DSM 23494</strain>
    </source>
</reference>
<name>A0ABU0ABQ6_9BACI</name>
<organism evidence="1 2">
    <name type="scientific">Cytobacillus purgationiresistens</name>
    <dbReference type="NCBI Taxonomy" id="863449"/>
    <lineage>
        <taxon>Bacteria</taxon>
        <taxon>Bacillati</taxon>
        <taxon>Bacillota</taxon>
        <taxon>Bacilli</taxon>
        <taxon>Bacillales</taxon>
        <taxon>Bacillaceae</taxon>
        <taxon>Cytobacillus</taxon>
    </lineage>
</organism>
<evidence type="ECO:0008006" key="3">
    <source>
        <dbReference type="Google" id="ProtNLM"/>
    </source>
</evidence>
<dbReference type="Proteomes" id="UP001238088">
    <property type="component" value="Unassembled WGS sequence"/>
</dbReference>
<evidence type="ECO:0000313" key="1">
    <source>
        <dbReference type="EMBL" id="MDQ0268679.1"/>
    </source>
</evidence>
<accession>A0ABU0ABQ6</accession>
<proteinExistence type="predicted"/>
<keyword evidence="2" id="KW-1185">Reference proteome</keyword>
<gene>
    <name evidence="1" type="ORF">J2S17_000548</name>
</gene>
<protein>
    <recommendedName>
        <fullName evidence="3">HTH cro/C1-type domain-containing protein</fullName>
    </recommendedName>
</protein>
<dbReference type="EMBL" id="JAUSUB010000002">
    <property type="protein sequence ID" value="MDQ0268679.1"/>
    <property type="molecule type" value="Genomic_DNA"/>
</dbReference>